<dbReference type="AlphaFoldDB" id="A0A6G0VL93"/>
<dbReference type="EMBL" id="VUJU01015095">
    <property type="protein sequence ID" value="KAF0697110.1"/>
    <property type="molecule type" value="Genomic_DNA"/>
</dbReference>
<evidence type="ECO:0000256" key="2">
    <source>
        <dbReference type="ARBA" id="ARBA00023125"/>
    </source>
</evidence>
<comment type="caution">
    <text evidence="5">The sequence shown here is derived from an EMBL/GenBank/DDBJ whole genome shotgun (WGS) entry which is preliminary data.</text>
</comment>
<dbReference type="OrthoDB" id="6626399at2759"/>
<organism evidence="5 6">
    <name type="scientific">Aphis craccivora</name>
    <name type="common">Cowpea aphid</name>
    <dbReference type="NCBI Taxonomy" id="307492"/>
    <lineage>
        <taxon>Eukaryota</taxon>
        <taxon>Metazoa</taxon>
        <taxon>Ecdysozoa</taxon>
        <taxon>Arthropoda</taxon>
        <taxon>Hexapoda</taxon>
        <taxon>Insecta</taxon>
        <taxon>Pterygota</taxon>
        <taxon>Neoptera</taxon>
        <taxon>Paraneoptera</taxon>
        <taxon>Hemiptera</taxon>
        <taxon>Sternorrhyncha</taxon>
        <taxon>Aphidomorpha</taxon>
        <taxon>Aphidoidea</taxon>
        <taxon>Aphididae</taxon>
        <taxon>Aphidini</taxon>
        <taxon>Aphis</taxon>
        <taxon>Aphis</taxon>
    </lineage>
</organism>
<dbReference type="InterPro" id="IPR009057">
    <property type="entry name" value="Homeodomain-like_sf"/>
</dbReference>
<dbReference type="GO" id="GO:0005634">
    <property type="term" value="C:nucleus"/>
    <property type="evidence" value="ECO:0007669"/>
    <property type="project" value="UniProtKB-SubCell"/>
</dbReference>
<protein>
    <submittedName>
        <fullName evidence="5">Tigger transposable element-derived protein 6-like</fullName>
    </submittedName>
</protein>
<comment type="subcellular location">
    <subcellularLocation>
        <location evidence="1">Nucleus</location>
    </subcellularLocation>
</comment>
<dbReference type="Pfam" id="PF03221">
    <property type="entry name" value="HTH_Tnp_Tc5"/>
    <property type="match status" value="1"/>
</dbReference>
<keyword evidence="6" id="KW-1185">Reference proteome</keyword>
<dbReference type="Proteomes" id="UP000478052">
    <property type="component" value="Unassembled WGS sequence"/>
</dbReference>
<reference evidence="5 6" key="1">
    <citation type="submission" date="2019-08" db="EMBL/GenBank/DDBJ databases">
        <title>Whole genome of Aphis craccivora.</title>
        <authorList>
            <person name="Voronova N.V."/>
            <person name="Shulinski R.S."/>
            <person name="Bandarenka Y.V."/>
            <person name="Zhorov D.G."/>
            <person name="Warner D."/>
        </authorList>
    </citation>
    <scope>NUCLEOTIDE SEQUENCE [LARGE SCALE GENOMIC DNA]</scope>
    <source>
        <strain evidence="5">180601</strain>
        <tissue evidence="5">Whole Body</tissue>
    </source>
</reference>
<evidence type="ECO:0000313" key="6">
    <source>
        <dbReference type="Proteomes" id="UP000478052"/>
    </source>
</evidence>
<feature type="domain" description="HTH CENPB-type" evidence="4">
    <location>
        <begin position="54"/>
        <end position="128"/>
    </location>
</feature>
<accession>A0A6G0VL93</accession>
<evidence type="ECO:0000256" key="3">
    <source>
        <dbReference type="ARBA" id="ARBA00023242"/>
    </source>
</evidence>
<dbReference type="InterPro" id="IPR007889">
    <property type="entry name" value="HTH_Psq"/>
</dbReference>
<proteinExistence type="predicted"/>
<dbReference type="SUPFAM" id="SSF46689">
    <property type="entry name" value="Homeodomain-like"/>
    <property type="match status" value="1"/>
</dbReference>
<keyword evidence="2" id="KW-0238">DNA-binding</keyword>
<name>A0A6G0VL93_APHCR</name>
<dbReference type="Gene3D" id="1.10.10.60">
    <property type="entry name" value="Homeodomain-like"/>
    <property type="match status" value="2"/>
</dbReference>
<dbReference type="PROSITE" id="PS51253">
    <property type="entry name" value="HTH_CENPB"/>
    <property type="match status" value="1"/>
</dbReference>
<keyword evidence="3" id="KW-0539">Nucleus</keyword>
<gene>
    <name evidence="5" type="ORF">FWK35_00036628</name>
</gene>
<dbReference type="Pfam" id="PF05225">
    <property type="entry name" value="HTH_psq"/>
    <property type="match status" value="1"/>
</dbReference>
<evidence type="ECO:0000259" key="4">
    <source>
        <dbReference type="PROSITE" id="PS51253"/>
    </source>
</evidence>
<evidence type="ECO:0000313" key="5">
    <source>
        <dbReference type="EMBL" id="KAF0697110.1"/>
    </source>
</evidence>
<evidence type="ECO:0000256" key="1">
    <source>
        <dbReference type="ARBA" id="ARBA00004123"/>
    </source>
</evidence>
<dbReference type="InterPro" id="IPR006600">
    <property type="entry name" value="HTH_CenpB_DNA-bd_dom"/>
</dbReference>
<dbReference type="GO" id="GO:0003677">
    <property type="term" value="F:DNA binding"/>
    <property type="evidence" value="ECO:0007669"/>
    <property type="project" value="UniProtKB-KW"/>
</dbReference>
<sequence length="152" mass="16995">MASKPKLKYDIEDMKKAVSAVNKKEKNVYQASKLYQVPRSSLQNIVDGKATLGNTKFGPKPALGDHEPLLVHWIEAMSQRGFPITTQNLLASVGKIAKEMGVDQLFNGNPGKKWFKLFMKRNPSIAKRTVEKVTKSRSLVTKTHILNCSIVQ</sequence>